<comment type="function">
    <text evidence="11 13">F(1)F(0) ATP synthase produces ATP from ADP in the presence of a proton or sodium gradient. F-type ATPases consist of two structural domains, F(1) containing the extramembraneous catalytic core and F(0) containing the membrane proton channel, linked together by a central stalk and a peripheral stalk. During catalysis, ATP synthesis in the catalytic domain of F(1) is coupled via a rotary mechanism of the central stalk subunits to proton translocation.</text>
</comment>
<feature type="compositionally biased region" description="Basic and acidic residues" evidence="15">
    <location>
        <begin position="84"/>
        <end position="98"/>
    </location>
</feature>
<evidence type="ECO:0000256" key="13">
    <source>
        <dbReference type="HAMAP-Rule" id="MF_01398"/>
    </source>
</evidence>
<dbReference type="GO" id="GO:0046961">
    <property type="term" value="F:proton-transporting ATPase activity, rotational mechanism"/>
    <property type="evidence" value="ECO:0007669"/>
    <property type="project" value="TreeGrafter"/>
</dbReference>
<dbReference type="InterPro" id="IPR050059">
    <property type="entry name" value="ATP_synthase_B_chain"/>
</dbReference>
<dbReference type="PANTHER" id="PTHR33445:SF1">
    <property type="entry name" value="ATP SYNTHASE SUBUNIT B"/>
    <property type="match status" value="1"/>
</dbReference>
<keyword evidence="10 13" id="KW-0066">ATP synthesis</keyword>
<dbReference type="Proteomes" id="UP000004959">
    <property type="component" value="Chromosome"/>
</dbReference>
<evidence type="ECO:0000256" key="12">
    <source>
        <dbReference type="ARBA" id="ARBA00037847"/>
    </source>
</evidence>
<dbReference type="GO" id="GO:0012505">
    <property type="term" value="C:endomembrane system"/>
    <property type="evidence" value="ECO:0007669"/>
    <property type="project" value="UniProtKB-SubCell"/>
</dbReference>
<keyword evidence="4 13" id="KW-0138">CF(0)</keyword>
<dbReference type="PANTHER" id="PTHR33445">
    <property type="entry name" value="ATP SYNTHASE SUBUNIT B', CHLOROPLASTIC"/>
    <property type="match status" value="1"/>
</dbReference>
<keyword evidence="6 13" id="KW-0375">Hydrogen ion transport</keyword>
<dbReference type="STRING" id="336988.NT96_02470"/>
<comment type="caution">
    <text evidence="16">The sequence shown here is derived from an EMBL/GenBank/DDBJ whole genome shotgun (WGS) entry which is preliminary data.</text>
</comment>
<dbReference type="GO" id="GO:0005886">
    <property type="term" value="C:plasma membrane"/>
    <property type="evidence" value="ECO:0007669"/>
    <property type="project" value="UniProtKB-SubCell"/>
</dbReference>
<dbReference type="NCBIfam" id="TIGR01144">
    <property type="entry name" value="ATP_synt_b"/>
    <property type="match status" value="1"/>
</dbReference>
<comment type="similarity">
    <text evidence="1 13 14">Belongs to the ATPase B chain family.</text>
</comment>
<keyword evidence="9 13" id="KW-0472">Membrane</keyword>
<proteinExistence type="inferred from homology"/>
<dbReference type="GO" id="GO:0046933">
    <property type="term" value="F:proton-transporting ATP synthase activity, rotational mechanism"/>
    <property type="evidence" value="ECO:0007669"/>
    <property type="project" value="UniProtKB-UniRule"/>
</dbReference>
<comment type="function">
    <text evidence="13">Component of the F(0) channel, it forms part of the peripheral stalk, linking F(1) to F(0).</text>
</comment>
<dbReference type="eggNOG" id="COG0711">
    <property type="taxonomic scope" value="Bacteria"/>
</dbReference>
<evidence type="ECO:0000256" key="9">
    <source>
        <dbReference type="ARBA" id="ARBA00023136"/>
    </source>
</evidence>
<keyword evidence="17" id="KW-1185">Reference proteome</keyword>
<evidence type="ECO:0000256" key="2">
    <source>
        <dbReference type="ARBA" id="ARBA00022448"/>
    </source>
</evidence>
<dbReference type="Pfam" id="PF00430">
    <property type="entry name" value="ATP-synt_B"/>
    <property type="match status" value="1"/>
</dbReference>
<keyword evidence="8 13" id="KW-0406">Ion transport</keyword>
<protein>
    <recommendedName>
        <fullName evidence="13">ATP synthase subunit b</fullName>
    </recommendedName>
    <alternativeName>
        <fullName evidence="13">ATP synthase F(0) sector subunit b</fullName>
    </alternativeName>
    <alternativeName>
        <fullName evidence="13">ATPase subunit I</fullName>
    </alternativeName>
    <alternativeName>
        <fullName evidence="13">F-type ATPase subunit b</fullName>
        <shortName evidence="13">F-ATPase subunit b</shortName>
    </alternativeName>
</protein>
<evidence type="ECO:0000256" key="15">
    <source>
        <dbReference type="SAM" id="MobiDB-lite"/>
    </source>
</evidence>
<keyword evidence="2 13" id="KW-0813">Transport</keyword>
<evidence type="ECO:0000256" key="4">
    <source>
        <dbReference type="ARBA" id="ARBA00022547"/>
    </source>
</evidence>
<comment type="subunit">
    <text evidence="13">F-type ATPases have 2 components, F(1) - the catalytic core - and F(0) - the membrane proton channel. F(1) has five subunits: alpha(3), beta(3), gamma(1), delta(1), epsilon(1). F(0) has three main subunits: a(1), b(2) and c(10-14). The alpha and beta chains form an alternating ring which encloses part of the gamma chain. F(1) is attached to F(0) by a central stalk formed by the gamma and epsilon chains, while a peripheral stalk is formed by the delta and b chains.</text>
</comment>
<evidence type="ECO:0000256" key="3">
    <source>
        <dbReference type="ARBA" id="ARBA00022475"/>
    </source>
</evidence>
<evidence type="ECO:0000256" key="11">
    <source>
        <dbReference type="ARBA" id="ARBA00025198"/>
    </source>
</evidence>
<dbReference type="InterPro" id="IPR005864">
    <property type="entry name" value="ATP_synth_F0_bsu_bac"/>
</dbReference>
<organism evidence="16 17">
    <name type="scientific">Oenococcus kitaharae DSM 17330</name>
    <dbReference type="NCBI Taxonomy" id="1045004"/>
    <lineage>
        <taxon>Bacteria</taxon>
        <taxon>Bacillati</taxon>
        <taxon>Bacillota</taxon>
        <taxon>Bacilli</taxon>
        <taxon>Lactobacillales</taxon>
        <taxon>Lactobacillaceae</taxon>
        <taxon>Oenococcus</taxon>
    </lineage>
</organism>
<keyword evidence="5 13" id="KW-0812">Transmembrane</keyword>
<dbReference type="Gene3D" id="6.10.250.1580">
    <property type="match status" value="1"/>
</dbReference>
<evidence type="ECO:0000256" key="8">
    <source>
        <dbReference type="ARBA" id="ARBA00023065"/>
    </source>
</evidence>
<dbReference type="HOGENOM" id="CLU_079215_4_2_9"/>
<dbReference type="PATRIC" id="fig|1045004.4.peg.1737"/>
<evidence type="ECO:0000256" key="7">
    <source>
        <dbReference type="ARBA" id="ARBA00022989"/>
    </source>
</evidence>
<evidence type="ECO:0000313" key="16">
    <source>
        <dbReference type="EMBL" id="EHN59838.1"/>
    </source>
</evidence>
<evidence type="ECO:0000256" key="10">
    <source>
        <dbReference type="ARBA" id="ARBA00023310"/>
    </source>
</evidence>
<dbReference type="GO" id="GO:0045259">
    <property type="term" value="C:proton-transporting ATP synthase complex"/>
    <property type="evidence" value="ECO:0007669"/>
    <property type="project" value="UniProtKB-KW"/>
</dbReference>
<dbReference type="RefSeq" id="WP_007747090.1">
    <property type="nucleotide sequence ID" value="NZ_CM001398.1"/>
</dbReference>
<evidence type="ECO:0000256" key="5">
    <source>
        <dbReference type="ARBA" id="ARBA00022692"/>
    </source>
</evidence>
<sequence length="176" mass="19194">MLTTIAIQIPGGSAVYVLLTFILLMYGLKKLAWGPVTKIMDERANRISDDLDSAAKSRSEAEKLQKIADQNLKESQAQATELMESTRKSAETQGKKVADLAQAHADSINRQAQVDARQIKTAALESAKDQIADLSVSIASKIIGKEISAKDHKALIDDFISDLEKQDNPTSVKEKV</sequence>
<keyword evidence="7 13" id="KW-1133">Transmembrane helix</keyword>
<dbReference type="InterPro" id="IPR002146">
    <property type="entry name" value="ATP_synth_b/b'su_bac/chlpt"/>
</dbReference>
<comment type="subcellular location">
    <subcellularLocation>
        <location evidence="13">Cell membrane</location>
        <topology evidence="13">Single-pass membrane protein</topology>
    </subcellularLocation>
    <subcellularLocation>
        <location evidence="12">Endomembrane system</location>
        <topology evidence="12">Single-pass membrane protein</topology>
    </subcellularLocation>
</comment>
<accession>G9WGL1</accession>
<evidence type="ECO:0000256" key="14">
    <source>
        <dbReference type="RuleBase" id="RU003848"/>
    </source>
</evidence>
<dbReference type="HAMAP" id="MF_01398">
    <property type="entry name" value="ATP_synth_b_bprime"/>
    <property type="match status" value="1"/>
</dbReference>
<dbReference type="OrthoDB" id="282095at2"/>
<feature type="transmembrane region" description="Helical" evidence="13">
    <location>
        <begin position="6"/>
        <end position="28"/>
    </location>
</feature>
<reference evidence="16 17" key="1">
    <citation type="journal article" date="2012" name="PLoS ONE">
        <title>Functional divergence in the genus oenococcus as predicted by genome sequencing of the newly-described species, Oenococcus kitaharae.</title>
        <authorList>
            <person name="Borneman A.R."/>
            <person name="McCarthy J.M."/>
            <person name="Chambers P.J."/>
            <person name="Bartowsky E.J."/>
        </authorList>
    </citation>
    <scope>NUCLEOTIDE SEQUENCE [LARGE SCALE GENOMIC DNA]</scope>
    <source>
        <strain evidence="17">DSM17330</strain>
    </source>
</reference>
<evidence type="ECO:0000256" key="1">
    <source>
        <dbReference type="ARBA" id="ARBA00005513"/>
    </source>
</evidence>
<dbReference type="CDD" id="cd06503">
    <property type="entry name" value="ATP-synt_Fo_b"/>
    <property type="match status" value="1"/>
</dbReference>
<keyword evidence="3 13" id="KW-1003">Cell membrane</keyword>
<dbReference type="AlphaFoldDB" id="G9WGL1"/>
<evidence type="ECO:0000313" key="17">
    <source>
        <dbReference type="Proteomes" id="UP000004959"/>
    </source>
</evidence>
<gene>
    <name evidence="13" type="primary">atpF</name>
    <name evidence="16" type="ORF">OKIT_1765</name>
</gene>
<dbReference type="EMBL" id="AFVZ01000001">
    <property type="protein sequence ID" value="EHN59838.1"/>
    <property type="molecule type" value="Genomic_DNA"/>
</dbReference>
<feature type="region of interest" description="Disordered" evidence="15">
    <location>
        <begin position="75"/>
        <end position="98"/>
    </location>
</feature>
<name>G9WGL1_9LACO</name>
<evidence type="ECO:0000256" key="6">
    <source>
        <dbReference type="ARBA" id="ARBA00022781"/>
    </source>
</evidence>